<feature type="domain" description="Pseudouridine synthase RsuA/RluA-like" evidence="6">
    <location>
        <begin position="95"/>
        <end position="255"/>
    </location>
</feature>
<evidence type="ECO:0000256" key="5">
    <source>
        <dbReference type="RuleBase" id="RU362028"/>
    </source>
</evidence>
<dbReference type="CDD" id="cd00165">
    <property type="entry name" value="S4"/>
    <property type="match status" value="1"/>
</dbReference>
<dbReference type="InterPro" id="IPR006224">
    <property type="entry name" value="PsdUridine_synth_RluA-like_CS"/>
</dbReference>
<proteinExistence type="inferred from homology"/>
<dbReference type="Gene3D" id="3.30.2350.10">
    <property type="entry name" value="Pseudouridine synthase"/>
    <property type="match status" value="1"/>
</dbReference>
<dbReference type="NCBIfam" id="TIGR00005">
    <property type="entry name" value="rluA_subfam"/>
    <property type="match status" value="1"/>
</dbReference>
<dbReference type="InterPro" id="IPR036986">
    <property type="entry name" value="S4_RNA-bd_sf"/>
</dbReference>
<keyword evidence="8" id="KW-1185">Reference proteome</keyword>
<comment type="function">
    <text evidence="5">Responsible for synthesis of pseudouridine from uracil.</text>
</comment>
<evidence type="ECO:0000256" key="4">
    <source>
        <dbReference type="PROSITE-ProRule" id="PRU00182"/>
    </source>
</evidence>
<dbReference type="InterPro" id="IPR006145">
    <property type="entry name" value="PsdUridine_synth_RsuA/RluA"/>
</dbReference>
<comment type="catalytic activity">
    <reaction evidence="5">
        <text>a uridine in RNA = a pseudouridine in RNA</text>
        <dbReference type="Rhea" id="RHEA:48348"/>
        <dbReference type="Rhea" id="RHEA-COMP:12068"/>
        <dbReference type="Rhea" id="RHEA-COMP:12069"/>
        <dbReference type="ChEBI" id="CHEBI:65314"/>
        <dbReference type="ChEBI" id="CHEBI:65315"/>
    </reaction>
</comment>
<evidence type="ECO:0000256" key="2">
    <source>
        <dbReference type="ARBA" id="ARBA00023235"/>
    </source>
</evidence>
<evidence type="ECO:0000256" key="1">
    <source>
        <dbReference type="ARBA" id="ARBA00010876"/>
    </source>
</evidence>
<comment type="caution">
    <text evidence="7">The sequence shown here is derived from an EMBL/GenBank/DDBJ whole genome shotgun (WGS) entry which is preliminary data.</text>
</comment>
<evidence type="ECO:0000259" key="6">
    <source>
        <dbReference type="Pfam" id="PF00849"/>
    </source>
</evidence>
<dbReference type="CDD" id="cd02869">
    <property type="entry name" value="PseudoU_synth_RluA_like"/>
    <property type="match status" value="1"/>
</dbReference>
<evidence type="ECO:0000313" key="7">
    <source>
        <dbReference type="EMBL" id="GAB0057504.1"/>
    </source>
</evidence>
<dbReference type="Gene3D" id="3.10.290.10">
    <property type="entry name" value="RNA-binding S4 domain"/>
    <property type="match status" value="1"/>
</dbReference>
<organism evidence="7 8">
    <name type="scientific">Candidatus Magnetaquiglobus chichijimensis</name>
    <dbReference type="NCBI Taxonomy" id="3141448"/>
    <lineage>
        <taxon>Bacteria</taxon>
        <taxon>Pseudomonadati</taxon>
        <taxon>Pseudomonadota</taxon>
        <taxon>Magnetococcia</taxon>
        <taxon>Magnetococcales</taxon>
        <taxon>Candidatus Magnetaquicoccaceae</taxon>
        <taxon>Candidatus Magnetaquiglobus</taxon>
    </lineage>
</organism>
<name>A0ABQ0C9D5_9PROT</name>
<reference evidence="7 8" key="1">
    <citation type="submission" date="2024-09" db="EMBL/GenBank/DDBJ databases">
        <title>Draft genome sequence of Candidatus Magnetaquicoccaceae bacterium FCR-1.</title>
        <authorList>
            <person name="Shimoshige H."/>
            <person name="Shimamura S."/>
            <person name="Taoka A."/>
            <person name="Kobayashi H."/>
            <person name="Maekawa T."/>
        </authorList>
    </citation>
    <scope>NUCLEOTIDE SEQUENCE [LARGE SCALE GENOMIC DNA]</scope>
    <source>
        <strain evidence="7 8">FCR-1</strain>
    </source>
</reference>
<dbReference type="SUPFAM" id="SSF55120">
    <property type="entry name" value="Pseudouridine synthase"/>
    <property type="match status" value="1"/>
</dbReference>
<gene>
    <name evidence="7" type="primary">rluD</name>
    <name evidence="7" type="ORF">SIID45300_01833</name>
</gene>
<keyword evidence="4" id="KW-0694">RNA-binding</keyword>
<keyword evidence="2 5" id="KW-0413">Isomerase</keyword>
<comment type="catalytic activity">
    <reaction evidence="3">
        <text>uridine(1911/1915/1917) in 23S rRNA = pseudouridine(1911/1915/1917) in 23S rRNA</text>
        <dbReference type="Rhea" id="RHEA:42524"/>
        <dbReference type="Rhea" id="RHEA-COMP:10097"/>
        <dbReference type="Rhea" id="RHEA-COMP:10098"/>
        <dbReference type="ChEBI" id="CHEBI:65314"/>
        <dbReference type="ChEBI" id="CHEBI:65315"/>
        <dbReference type="EC" id="5.4.99.23"/>
    </reaction>
</comment>
<dbReference type="EC" id="5.4.99.-" evidence="5"/>
<dbReference type="PANTHER" id="PTHR21600">
    <property type="entry name" value="MITOCHONDRIAL RNA PSEUDOURIDINE SYNTHASE"/>
    <property type="match status" value="1"/>
</dbReference>
<dbReference type="GO" id="GO:0160140">
    <property type="term" value="F:23S rRNA pseudouridine(1911/1915/1917) synthase activity"/>
    <property type="evidence" value="ECO:0007669"/>
    <property type="project" value="UniProtKB-EC"/>
</dbReference>
<dbReference type="InterPro" id="IPR050188">
    <property type="entry name" value="RluA_PseudoU_synthase"/>
</dbReference>
<dbReference type="EMBL" id="BAAFGK010000004">
    <property type="protein sequence ID" value="GAB0057504.1"/>
    <property type="molecule type" value="Genomic_DNA"/>
</dbReference>
<dbReference type="InterPro" id="IPR020103">
    <property type="entry name" value="PsdUridine_synth_cat_dom_sf"/>
</dbReference>
<dbReference type="Pfam" id="PF00849">
    <property type="entry name" value="PseudoU_synth_2"/>
    <property type="match status" value="1"/>
</dbReference>
<dbReference type="InterPro" id="IPR006225">
    <property type="entry name" value="PsdUridine_synth_RluC/D"/>
</dbReference>
<dbReference type="Proteomes" id="UP001628193">
    <property type="component" value="Unassembled WGS sequence"/>
</dbReference>
<dbReference type="PROSITE" id="PS01129">
    <property type="entry name" value="PSI_RLU"/>
    <property type="match status" value="1"/>
</dbReference>
<dbReference type="PANTHER" id="PTHR21600:SF44">
    <property type="entry name" value="RIBOSOMAL LARGE SUBUNIT PSEUDOURIDINE SYNTHASE D"/>
    <property type="match status" value="1"/>
</dbReference>
<dbReference type="PROSITE" id="PS50889">
    <property type="entry name" value="S4"/>
    <property type="match status" value="1"/>
</dbReference>
<evidence type="ECO:0000313" key="8">
    <source>
        <dbReference type="Proteomes" id="UP001628193"/>
    </source>
</evidence>
<evidence type="ECO:0000256" key="3">
    <source>
        <dbReference type="ARBA" id="ARBA00036882"/>
    </source>
</evidence>
<accession>A0ABQ0C9D5</accession>
<sequence>MTDHHPAPRCLTIPAERAGERLDKALAALDASLSRATIQRLLKSGDIRRADGSIPHADDKVRTDEGYHIDIPAPKPIEARPEAIPLDVVFEDDAIIVLNKPAGLAVHAGAGRADGVLVNALLHHCGGPDEPGGLSGIGGAIRPGIVHRLDMETSGLLVAAKNDRAHLHLAEQFASHTAFRRYLAVARGTLAKPQGTIDAPIGRHPRDRKKMAVEPRLGRPAITHWQRLEILSGFTLVACRLETGRTHQIRVHLAHIGHPLLGDPLYARPFHPPGAWPEESRAVIENFRRQALHAQQLTIVHPTTGESMTFSADPPEAFRNLLVALRQVTLA</sequence>
<dbReference type="RefSeq" id="WP_420905202.1">
    <property type="nucleotide sequence ID" value="NZ_BAAFGK010000004.1"/>
</dbReference>
<protein>
    <recommendedName>
        <fullName evidence="5">Pseudouridine synthase</fullName>
        <ecNumber evidence="5">5.4.99.-</ecNumber>
    </recommendedName>
</protein>
<comment type="similarity">
    <text evidence="1 5">Belongs to the pseudouridine synthase RluA family.</text>
</comment>